<name>A0ABV6TA17_9ACTN</name>
<feature type="chain" id="PRO_5047184479" description="Secreted protein" evidence="1">
    <location>
        <begin position="30"/>
        <end position="153"/>
    </location>
</feature>
<organism evidence="2 3">
    <name type="scientific">Streptomyces noboritoensis</name>
    <dbReference type="NCBI Taxonomy" id="67337"/>
    <lineage>
        <taxon>Bacteria</taxon>
        <taxon>Bacillati</taxon>
        <taxon>Actinomycetota</taxon>
        <taxon>Actinomycetes</taxon>
        <taxon>Kitasatosporales</taxon>
        <taxon>Streptomycetaceae</taxon>
        <taxon>Streptomyces</taxon>
    </lineage>
</organism>
<comment type="caution">
    <text evidence="2">The sequence shown here is derived from an EMBL/GenBank/DDBJ whole genome shotgun (WGS) entry which is preliminary data.</text>
</comment>
<protein>
    <recommendedName>
        <fullName evidence="4">Secreted protein</fullName>
    </recommendedName>
</protein>
<dbReference type="RefSeq" id="WP_394316470.1">
    <property type="nucleotide sequence ID" value="NZ_JBHMQV010000001.1"/>
</dbReference>
<proteinExistence type="predicted"/>
<dbReference type="Proteomes" id="UP001589887">
    <property type="component" value="Unassembled WGS sequence"/>
</dbReference>
<evidence type="ECO:0000313" key="3">
    <source>
        <dbReference type="Proteomes" id="UP001589887"/>
    </source>
</evidence>
<evidence type="ECO:0000313" key="2">
    <source>
        <dbReference type="EMBL" id="MFC0842636.1"/>
    </source>
</evidence>
<gene>
    <name evidence="2" type="ORF">ACFH04_02650</name>
</gene>
<sequence>MTSRVAKMITITAVGATFSLPLALSPASAAERPNHWDNGYVPYANARYAQTDSTLGAYAAVGVEWEGYKVSVSGTVWDRASDGYSVRMEVGYNWQNGTAWEWTTRILGKAEGGNGDSKSSSAHSRAGVNIKDLKVRACTVDSSDKVVKCSAWA</sequence>
<keyword evidence="1" id="KW-0732">Signal</keyword>
<evidence type="ECO:0008006" key="4">
    <source>
        <dbReference type="Google" id="ProtNLM"/>
    </source>
</evidence>
<dbReference type="EMBL" id="JBHMQV010000001">
    <property type="protein sequence ID" value="MFC0842636.1"/>
    <property type="molecule type" value="Genomic_DNA"/>
</dbReference>
<feature type="signal peptide" evidence="1">
    <location>
        <begin position="1"/>
        <end position="29"/>
    </location>
</feature>
<reference evidence="2 3" key="1">
    <citation type="submission" date="2024-09" db="EMBL/GenBank/DDBJ databases">
        <authorList>
            <person name="Sun Q."/>
            <person name="Mori K."/>
        </authorList>
    </citation>
    <scope>NUCLEOTIDE SEQUENCE [LARGE SCALE GENOMIC DNA]</scope>
    <source>
        <strain evidence="2 3">JCM 4557</strain>
    </source>
</reference>
<evidence type="ECO:0000256" key="1">
    <source>
        <dbReference type="SAM" id="SignalP"/>
    </source>
</evidence>
<keyword evidence="3" id="KW-1185">Reference proteome</keyword>
<accession>A0ABV6TA17</accession>